<dbReference type="PANTHER" id="PTHR33529:SF7">
    <property type="entry name" value="LIPOPOLYSACCHARIDE EXPORT SYSTEM PERMEASE PROTEIN LPTF"/>
    <property type="match status" value="1"/>
</dbReference>
<keyword evidence="7" id="KW-0997">Cell inner membrane</keyword>
<comment type="caution">
    <text evidence="13">The sequence shown here is derived from an EMBL/GenBank/DDBJ whole genome shotgun (WGS) entry which is preliminary data.</text>
</comment>
<comment type="function">
    <text evidence="1">Part of the ABC transporter complex LptBFG involved in the translocation of lipopolysaccharide (LPS) from the inner membrane to the outer membrane.</text>
</comment>
<evidence type="ECO:0000256" key="11">
    <source>
        <dbReference type="ARBA" id="ARBA00026081"/>
    </source>
</evidence>
<protein>
    <recommendedName>
        <fullName evidence="4">Lipopolysaccharide export system permease protein LptF</fullName>
    </recommendedName>
</protein>
<evidence type="ECO:0000256" key="5">
    <source>
        <dbReference type="ARBA" id="ARBA00022448"/>
    </source>
</evidence>
<evidence type="ECO:0000256" key="12">
    <source>
        <dbReference type="SAM" id="Phobius"/>
    </source>
</evidence>
<evidence type="ECO:0000256" key="7">
    <source>
        <dbReference type="ARBA" id="ARBA00022519"/>
    </source>
</evidence>
<gene>
    <name evidence="13" type="ORF">EV688_106173</name>
</gene>
<comment type="subunit">
    <text evidence="11">Component of the lipopolysaccharide transport and assembly complex. The LptBFG transporter is composed of two ATP-binding proteins (LptB) and two transmembrane proteins (LptF and LptG).</text>
</comment>
<dbReference type="GO" id="GO:0043190">
    <property type="term" value="C:ATP-binding cassette (ABC) transporter complex"/>
    <property type="evidence" value="ECO:0007669"/>
    <property type="project" value="InterPro"/>
</dbReference>
<dbReference type="EMBL" id="SLWX01000006">
    <property type="protein sequence ID" value="TCO75982.1"/>
    <property type="molecule type" value="Genomic_DNA"/>
</dbReference>
<feature type="transmembrane region" description="Helical" evidence="12">
    <location>
        <begin position="296"/>
        <end position="316"/>
    </location>
</feature>
<evidence type="ECO:0000313" key="13">
    <source>
        <dbReference type="EMBL" id="TCO75982.1"/>
    </source>
</evidence>
<dbReference type="NCBIfam" id="TIGR04407">
    <property type="entry name" value="LptF_YjgP"/>
    <property type="match status" value="1"/>
</dbReference>
<dbReference type="Pfam" id="PF03739">
    <property type="entry name" value="LptF_LptG"/>
    <property type="match status" value="1"/>
</dbReference>
<organism evidence="13 14">
    <name type="scientific">Chromatocurvus halotolerans</name>
    <dbReference type="NCBI Taxonomy" id="1132028"/>
    <lineage>
        <taxon>Bacteria</taxon>
        <taxon>Pseudomonadati</taxon>
        <taxon>Pseudomonadota</taxon>
        <taxon>Gammaproteobacteria</taxon>
        <taxon>Cellvibrionales</taxon>
        <taxon>Halieaceae</taxon>
        <taxon>Chromatocurvus</taxon>
    </lineage>
</organism>
<evidence type="ECO:0000256" key="2">
    <source>
        <dbReference type="ARBA" id="ARBA00004429"/>
    </source>
</evidence>
<keyword evidence="10 12" id="KW-0472">Membrane</keyword>
<dbReference type="RefSeq" id="WP_117315809.1">
    <property type="nucleotide sequence ID" value="NZ_QQSW01000005.1"/>
</dbReference>
<dbReference type="InterPro" id="IPR005495">
    <property type="entry name" value="LptG/LptF_permease"/>
</dbReference>
<keyword evidence="8 12" id="KW-0812">Transmembrane</keyword>
<keyword evidence="5" id="KW-0813">Transport</keyword>
<feature type="transmembrane region" description="Helical" evidence="12">
    <location>
        <begin position="56"/>
        <end position="77"/>
    </location>
</feature>
<dbReference type="GO" id="GO:0015920">
    <property type="term" value="P:lipopolysaccharide transport"/>
    <property type="evidence" value="ECO:0007669"/>
    <property type="project" value="TreeGrafter"/>
</dbReference>
<proteinExistence type="inferred from homology"/>
<comment type="subcellular location">
    <subcellularLocation>
        <location evidence="2">Cell inner membrane</location>
        <topology evidence="2">Multi-pass membrane protein</topology>
    </subcellularLocation>
</comment>
<name>A0A4R2KT49_9GAMM</name>
<evidence type="ECO:0000256" key="9">
    <source>
        <dbReference type="ARBA" id="ARBA00022989"/>
    </source>
</evidence>
<sequence length="347" mass="38659">MIIDRYLLQRLLPPVVGVALVLSAIFATFSLARFLTDASAGVLQISEVFQLTALRWLIAQDVLLPIAFYLGLILSWGRLREDLEIDALCASGISEFRLLRSTLGLALLFALLVGLFSLWLRPWAWGADHVIRSQAAASADIQRITSAAFNAYANNRTVFIEDIDANGALTGVFIRKRSGEDFEILSAPTGQFRAYVTRDAHELRLQQARVFMESGDDPGVLGRIDDLTLRIEAARPEPFADKAKVRDTFTLLESSDNHDRAELQRRLSAPLSVFLLLATAVPLTRSGPREGRYARLLVAIAVYAVYYNFLGVGRTWVEQGQWRSIVWVHVALLIFAIGIGRYRRVAA</sequence>
<keyword evidence="14" id="KW-1185">Reference proteome</keyword>
<evidence type="ECO:0000256" key="8">
    <source>
        <dbReference type="ARBA" id="ARBA00022692"/>
    </source>
</evidence>
<evidence type="ECO:0000256" key="10">
    <source>
        <dbReference type="ARBA" id="ARBA00023136"/>
    </source>
</evidence>
<keyword evidence="9 12" id="KW-1133">Transmembrane helix</keyword>
<evidence type="ECO:0000313" key="14">
    <source>
        <dbReference type="Proteomes" id="UP000294980"/>
    </source>
</evidence>
<accession>A0A4R2KT49</accession>
<evidence type="ECO:0000256" key="4">
    <source>
        <dbReference type="ARBA" id="ARBA00014213"/>
    </source>
</evidence>
<feature type="transmembrane region" description="Helical" evidence="12">
    <location>
        <begin position="98"/>
        <end position="120"/>
    </location>
</feature>
<dbReference type="AlphaFoldDB" id="A0A4R2KT49"/>
<keyword evidence="6" id="KW-1003">Cell membrane</keyword>
<dbReference type="GO" id="GO:0055085">
    <property type="term" value="P:transmembrane transport"/>
    <property type="evidence" value="ECO:0007669"/>
    <property type="project" value="InterPro"/>
</dbReference>
<dbReference type="PANTHER" id="PTHR33529">
    <property type="entry name" value="SLR0882 PROTEIN-RELATED"/>
    <property type="match status" value="1"/>
</dbReference>
<comment type="similarity">
    <text evidence="3">Belongs to the LptF/LptG family.</text>
</comment>
<evidence type="ECO:0000256" key="6">
    <source>
        <dbReference type="ARBA" id="ARBA00022475"/>
    </source>
</evidence>
<feature type="transmembrane region" description="Helical" evidence="12">
    <location>
        <begin position="12"/>
        <end position="36"/>
    </location>
</feature>
<evidence type="ECO:0000256" key="3">
    <source>
        <dbReference type="ARBA" id="ARBA00007725"/>
    </source>
</evidence>
<reference evidence="13 14" key="1">
    <citation type="submission" date="2019-03" db="EMBL/GenBank/DDBJ databases">
        <title>Genomic Encyclopedia of Type Strains, Phase IV (KMG-IV): sequencing the most valuable type-strain genomes for metagenomic binning, comparative biology and taxonomic classification.</title>
        <authorList>
            <person name="Goeker M."/>
        </authorList>
    </citation>
    <scope>NUCLEOTIDE SEQUENCE [LARGE SCALE GENOMIC DNA]</scope>
    <source>
        <strain evidence="13 14">DSM 23344</strain>
    </source>
</reference>
<dbReference type="InterPro" id="IPR030922">
    <property type="entry name" value="LptF"/>
</dbReference>
<feature type="transmembrane region" description="Helical" evidence="12">
    <location>
        <begin position="322"/>
        <end position="342"/>
    </location>
</feature>
<dbReference type="Proteomes" id="UP000294980">
    <property type="component" value="Unassembled WGS sequence"/>
</dbReference>
<dbReference type="OrthoDB" id="9778062at2"/>
<evidence type="ECO:0000256" key="1">
    <source>
        <dbReference type="ARBA" id="ARBA00002265"/>
    </source>
</evidence>